<dbReference type="EMBL" id="CP036339">
    <property type="protein sequence ID" value="QDT72260.1"/>
    <property type="molecule type" value="Genomic_DNA"/>
</dbReference>
<evidence type="ECO:0000313" key="11">
    <source>
        <dbReference type="EMBL" id="QDT72260.1"/>
    </source>
</evidence>
<dbReference type="InterPro" id="IPR024932">
    <property type="entry name" value="ApbE"/>
</dbReference>
<keyword evidence="5" id="KW-0808">Transferase</keyword>
<evidence type="ECO:0000256" key="7">
    <source>
        <dbReference type="ARBA" id="ARBA00022827"/>
    </source>
</evidence>
<evidence type="ECO:0000256" key="6">
    <source>
        <dbReference type="ARBA" id="ARBA00022723"/>
    </source>
</evidence>
<dbReference type="SUPFAM" id="SSF143631">
    <property type="entry name" value="ApbE-like"/>
    <property type="match status" value="1"/>
</dbReference>
<evidence type="ECO:0000313" key="12">
    <source>
        <dbReference type="Proteomes" id="UP000317909"/>
    </source>
</evidence>
<dbReference type="PANTHER" id="PTHR30040">
    <property type="entry name" value="THIAMINE BIOSYNTHESIS LIPOPROTEIN APBE"/>
    <property type="match status" value="1"/>
</dbReference>
<dbReference type="GO" id="GO:0046872">
    <property type="term" value="F:metal ion binding"/>
    <property type="evidence" value="ECO:0007669"/>
    <property type="project" value="UniProtKB-KW"/>
</dbReference>
<organism evidence="11 12">
    <name type="scientific">Lacipirellula limnantheis</name>
    <dbReference type="NCBI Taxonomy" id="2528024"/>
    <lineage>
        <taxon>Bacteria</taxon>
        <taxon>Pseudomonadati</taxon>
        <taxon>Planctomycetota</taxon>
        <taxon>Planctomycetia</taxon>
        <taxon>Pirellulales</taxon>
        <taxon>Lacipirellulaceae</taxon>
        <taxon>Lacipirellula</taxon>
    </lineage>
</organism>
<dbReference type="EC" id="2.7.1.180" evidence="2"/>
<dbReference type="PANTHER" id="PTHR30040:SF2">
    <property type="entry name" value="FAD:PROTEIN FMN TRANSFERASE"/>
    <property type="match status" value="1"/>
</dbReference>
<evidence type="ECO:0000256" key="4">
    <source>
        <dbReference type="ARBA" id="ARBA00022630"/>
    </source>
</evidence>
<comment type="cofactor">
    <cofactor evidence="1">
        <name>Mg(2+)</name>
        <dbReference type="ChEBI" id="CHEBI:18420"/>
    </cofactor>
</comment>
<evidence type="ECO:0000256" key="8">
    <source>
        <dbReference type="ARBA" id="ARBA00022842"/>
    </source>
</evidence>
<evidence type="ECO:0000256" key="9">
    <source>
        <dbReference type="ARBA" id="ARBA00031306"/>
    </source>
</evidence>
<evidence type="ECO:0000256" key="3">
    <source>
        <dbReference type="ARBA" id="ARBA00016337"/>
    </source>
</evidence>
<keyword evidence="11" id="KW-0449">Lipoprotein</keyword>
<accession>A0A517TV56</accession>
<keyword evidence="6" id="KW-0479">Metal-binding</keyword>
<dbReference type="AlphaFoldDB" id="A0A517TV56"/>
<gene>
    <name evidence="11" type="primary">apbE_1</name>
    <name evidence="11" type="ORF">I41_14320</name>
</gene>
<evidence type="ECO:0000256" key="2">
    <source>
        <dbReference type="ARBA" id="ARBA00011955"/>
    </source>
</evidence>
<dbReference type="InterPro" id="IPR003374">
    <property type="entry name" value="ApbE-like_sf"/>
</dbReference>
<sequence>MADKKPTSRRDFLRGHGIARTLLDAARNVAGTAGSSFDKKALAASQGNSAELRHHSSGDVAHLYTSRRAMACEFAIEYHAADGADAASAALEGLDLIEQLENQLSVYRKHTEVAEVNRLAAECAVRVEPRLFALLELCDWIHASTHGAFDITSGPLSRVWGFHKREGRLPAQDEIDAALASVGFNHLQLEPTHQTIRFDRPGVEINFNSVGKGYALDRVAQLMSERGVGDYLAHGGRSSVLTRGRDRGGDTAGWSVSIPHPHERERSVGDVVLRDQALGTSGSGTQFFEIEGRRFGHLIDPRTGSPASGVHTATAVAATAAEADALATAFYILGPGGTSEYCASHPEAGALLVCPREGDPSGQLFDVHAFNLHGRWLPAAT</sequence>
<keyword evidence="4" id="KW-0285">Flavoprotein</keyword>
<name>A0A517TV56_9BACT</name>
<dbReference type="KEGG" id="llh:I41_14320"/>
<dbReference type="RefSeq" id="WP_145431845.1">
    <property type="nucleotide sequence ID" value="NZ_CP036339.1"/>
</dbReference>
<keyword evidence="8" id="KW-0460">Magnesium</keyword>
<comment type="catalytic activity">
    <reaction evidence="10">
        <text>L-threonyl-[protein] + FAD = FMN-L-threonyl-[protein] + AMP + H(+)</text>
        <dbReference type="Rhea" id="RHEA:36847"/>
        <dbReference type="Rhea" id="RHEA-COMP:11060"/>
        <dbReference type="Rhea" id="RHEA-COMP:11061"/>
        <dbReference type="ChEBI" id="CHEBI:15378"/>
        <dbReference type="ChEBI" id="CHEBI:30013"/>
        <dbReference type="ChEBI" id="CHEBI:57692"/>
        <dbReference type="ChEBI" id="CHEBI:74257"/>
        <dbReference type="ChEBI" id="CHEBI:456215"/>
        <dbReference type="EC" id="2.7.1.180"/>
    </reaction>
</comment>
<evidence type="ECO:0000256" key="1">
    <source>
        <dbReference type="ARBA" id="ARBA00001946"/>
    </source>
</evidence>
<dbReference type="OrthoDB" id="9778595at2"/>
<dbReference type="PROSITE" id="PS51318">
    <property type="entry name" value="TAT"/>
    <property type="match status" value="1"/>
</dbReference>
<dbReference type="Proteomes" id="UP000317909">
    <property type="component" value="Chromosome"/>
</dbReference>
<dbReference type="Pfam" id="PF02424">
    <property type="entry name" value="ApbE"/>
    <property type="match status" value="1"/>
</dbReference>
<reference evidence="11 12" key="1">
    <citation type="submission" date="2019-02" db="EMBL/GenBank/DDBJ databases">
        <title>Deep-cultivation of Planctomycetes and their phenomic and genomic characterization uncovers novel biology.</title>
        <authorList>
            <person name="Wiegand S."/>
            <person name="Jogler M."/>
            <person name="Boedeker C."/>
            <person name="Pinto D."/>
            <person name="Vollmers J."/>
            <person name="Rivas-Marin E."/>
            <person name="Kohn T."/>
            <person name="Peeters S.H."/>
            <person name="Heuer A."/>
            <person name="Rast P."/>
            <person name="Oberbeckmann S."/>
            <person name="Bunk B."/>
            <person name="Jeske O."/>
            <person name="Meyerdierks A."/>
            <person name="Storesund J.E."/>
            <person name="Kallscheuer N."/>
            <person name="Luecker S."/>
            <person name="Lage O.M."/>
            <person name="Pohl T."/>
            <person name="Merkel B.J."/>
            <person name="Hornburger P."/>
            <person name="Mueller R.-W."/>
            <person name="Bruemmer F."/>
            <person name="Labrenz M."/>
            <person name="Spormann A.M."/>
            <person name="Op den Camp H."/>
            <person name="Overmann J."/>
            <person name="Amann R."/>
            <person name="Jetten M.S.M."/>
            <person name="Mascher T."/>
            <person name="Medema M.H."/>
            <person name="Devos D.P."/>
            <person name="Kaster A.-K."/>
            <person name="Ovreas L."/>
            <person name="Rohde M."/>
            <person name="Galperin M.Y."/>
            <person name="Jogler C."/>
        </authorList>
    </citation>
    <scope>NUCLEOTIDE SEQUENCE [LARGE SCALE GENOMIC DNA]</scope>
    <source>
        <strain evidence="11 12">I41</strain>
    </source>
</reference>
<evidence type="ECO:0000256" key="10">
    <source>
        <dbReference type="ARBA" id="ARBA00048540"/>
    </source>
</evidence>
<dbReference type="GO" id="GO:0016740">
    <property type="term" value="F:transferase activity"/>
    <property type="evidence" value="ECO:0007669"/>
    <property type="project" value="UniProtKB-KW"/>
</dbReference>
<proteinExistence type="predicted"/>
<dbReference type="InterPro" id="IPR006311">
    <property type="entry name" value="TAT_signal"/>
</dbReference>
<keyword evidence="12" id="KW-1185">Reference proteome</keyword>
<protein>
    <recommendedName>
        <fullName evidence="3">FAD:protein FMN transferase</fullName>
        <ecNumber evidence="2">2.7.1.180</ecNumber>
    </recommendedName>
    <alternativeName>
        <fullName evidence="9">Flavin transferase</fullName>
    </alternativeName>
</protein>
<evidence type="ECO:0000256" key="5">
    <source>
        <dbReference type="ARBA" id="ARBA00022679"/>
    </source>
</evidence>
<dbReference type="Gene3D" id="3.10.520.10">
    <property type="entry name" value="ApbE-like domains"/>
    <property type="match status" value="1"/>
</dbReference>
<keyword evidence="7" id="KW-0274">FAD</keyword>